<keyword evidence="15" id="KW-0460">Magnesium</keyword>
<evidence type="ECO:0000256" key="16">
    <source>
        <dbReference type="ARBA" id="ARBA00033235"/>
    </source>
</evidence>
<dbReference type="SUPFAM" id="SSF52009">
    <property type="entry name" value="Phosphohistidine domain"/>
    <property type="match status" value="1"/>
</dbReference>
<evidence type="ECO:0000313" key="21">
    <source>
        <dbReference type="EMBL" id="EER59996.1"/>
    </source>
</evidence>
<dbReference type="EMBL" id="ACQT01000082">
    <property type="protein sequence ID" value="EER59996.1"/>
    <property type="molecule type" value="Genomic_DNA"/>
</dbReference>
<dbReference type="GO" id="GO:0046872">
    <property type="term" value="F:metal ion binding"/>
    <property type="evidence" value="ECO:0007669"/>
    <property type="project" value="UniProtKB-KW"/>
</dbReference>
<evidence type="ECO:0000256" key="11">
    <source>
        <dbReference type="ARBA" id="ARBA00022679"/>
    </source>
</evidence>
<dbReference type="Pfam" id="PF00391">
    <property type="entry name" value="PEP-utilizers"/>
    <property type="match status" value="1"/>
</dbReference>
<keyword evidence="12" id="KW-0598">Phosphotransferase system</keyword>
<evidence type="ECO:0000256" key="14">
    <source>
        <dbReference type="ARBA" id="ARBA00022777"/>
    </source>
</evidence>
<dbReference type="InterPro" id="IPR040442">
    <property type="entry name" value="Pyrv_kinase-like_dom_sf"/>
</dbReference>
<evidence type="ECO:0000256" key="6">
    <source>
        <dbReference type="ARBA" id="ARBA00012232"/>
    </source>
</evidence>
<dbReference type="PROSITE" id="PS00370">
    <property type="entry name" value="PEP_ENZYMES_PHOS_SITE"/>
    <property type="match status" value="1"/>
</dbReference>
<evidence type="ECO:0000256" key="4">
    <source>
        <dbReference type="ARBA" id="ARBA00004496"/>
    </source>
</evidence>
<dbReference type="SUPFAM" id="SSF47831">
    <property type="entry name" value="Enzyme I of the PEP:sugar phosphotransferase system HPr-binding (sub)domain"/>
    <property type="match status" value="1"/>
</dbReference>
<dbReference type="PANTHER" id="PTHR46244">
    <property type="entry name" value="PHOSPHOENOLPYRUVATE-PROTEIN PHOSPHOTRANSFERASE"/>
    <property type="match status" value="1"/>
</dbReference>
<dbReference type="GO" id="GO:0009401">
    <property type="term" value="P:phosphoenolpyruvate-dependent sugar phosphotransferase system"/>
    <property type="evidence" value="ECO:0007669"/>
    <property type="project" value="UniProtKB-KW"/>
</dbReference>
<dbReference type="PANTHER" id="PTHR46244:SF3">
    <property type="entry name" value="PHOSPHOENOLPYRUVATE-PROTEIN PHOSPHOTRANSFERASE"/>
    <property type="match status" value="1"/>
</dbReference>
<evidence type="ECO:0000259" key="20">
    <source>
        <dbReference type="Pfam" id="PF05524"/>
    </source>
</evidence>
<dbReference type="InterPro" id="IPR036618">
    <property type="entry name" value="PtsI_HPr-bd_sf"/>
</dbReference>
<keyword evidence="8" id="KW-0813">Transport</keyword>
<keyword evidence="11 21" id="KW-0808">Transferase</keyword>
<dbReference type="AlphaFoldDB" id="C5T6C1"/>
<evidence type="ECO:0000256" key="15">
    <source>
        <dbReference type="ARBA" id="ARBA00022842"/>
    </source>
</evidence>
<dbReference type="PATRIC" id="fig|573060.9.peg.2662"/>
<dbReference type="InterPro" id="IPR000121">
    <property type="entry name" value="PEP_util_C"/>
</dbReference>
<gene>
    <name evidence="21" type="ORF">AcdelDRAFT_2451</name>
</gene>
<evidence type="ECO:0000256" key="7">
    <source>
        <dbReference type="ARBA" id="ARBA00016544"/>
    </source>
</evidence>
<evidence type="ECO:0000259" key="18">
    <source>
        <dbReference type="Pfam" id="PF00391"/>
    </source>
</evidence>
<dbReference type="Gene3D" id="3.20.20.60">
    <property type="entry name" value="Phosphoenolpyruvate-binding domains"/>
    <property type="match status" value="1"/>
</dbReference>
<dbReference type="Gene3D" id="3.50.30.10">
    <property type="entry name" value="Phosphohistidine domain"/>
    <property type="match status" value="1"/>
</dbReference>
<feature type="domain" description="Phosphotransferase system enzyme I N-terminal" evidence="20">
    <location>
        <begin position="6"/>
        <end position="129"/>
    </location>
</feature>
<dbReference type="GO" id="GO:0005737">
    <property type="term" value="C:cytoplasm"/>
    <property type="evidence" value="ECO:0007669"/>
    <property type="project" value="UniProtKB-SubCell"/>
</dbReference>
<dbReference type="NCBIfam" id="TIGR01417">
    <property type="entry name" value="PTS_I_fam"/>
    <property type="match status" value="1"/>
</dbReference>
<comment type="function">
    <text evidence="3">General (non sugar-specific) component of the phosphoenolpyruvate-dependent sugar phosphotransferase system (sugar PTS). This major carbohydrate active-transport system catalyzes the phosphorylation of incoming sugar substrates concomitantly with their translocation across the cell membrane. Enzyme I transfers the phosphoryl group from phosphoenolpyruvate (PEP) to the phosphoryl carrier protein (HPr).</text>
</comment>
<dbReference type="GO" id="GO:0016301">
    <property type="term" value="F:kinase activity"/>
    <property type="evidence" value="ECO:0007669"/>
    <property type="project" value="UniProtKB-KW"/>
</dbReference>
<keyword evidence="14" id="KW-0418">Kinase</keyword>
<keyword evidence="9" id="KW-0963">Cytoplasm</keyword>
<dbReference type="EC" id="2.7.3.9" evidence="6"/>
<evidence type="ECO:0000256" key="2">
    <source>
        <dbReference type="ARBA" id="ARBA00001946"/>
    </source>
</evidence>
<evidence type="ECO:0000256" key="9">
    <source>
        <dbReference type="ARBA" id="ARBA00022490"/>
    </source>
</evidence>
<dbReference type="InterPro" id="IPR018274">
    <property type="entry name" value="PEP_util_AS"/>
</dbReference>
<comment type="similarity">
    <text evidence="5">Belongs to the PEP-utilizing enzyme family.</text>
</comment>
<dbReference type="Proteomes" id="UP000003856">
    <property type="component" value="Unassembled WGS sequence"/>
</dbReference>
<comment type="cofactor">
    <cofactor evidence="2">
        <name>Mg(2+)</name>
        <dbReference type="ChEBI" id="CHEBI:18420"/>
    </cofactor>
</comment>
<evidence type="ECO:0000256" key="8">
    <source>
        <dbReference type="ARBA" id="ARBA00022448"/>
    </source>
</evidence>
<dbReference type="Pfam" id="PF05524">
    <property type="entry name" value="PEP-utilisers_N"/>
    <property type="match status" value="1"/>
</dbReference>
<protein>
    <recommendedName>
        <fullName evidence="7">Phosphoenolpyruvate-protein phosphotransferase</fullName>
        <ecNumber evidence="6">2.7.3.9</ecNumber>
    </recommendedName>
    <alternativeName>
        <fullName evidence="16">Phosphotransferase system, enzyme I</fullName>
    </alternativeName>
</protein>
<reference evidence="21 22" key="1">
    <citation type="submission" date="2009-05" db="EMBL/GenBank/DDBJ databases">
        <title>The draft genome of Acidovorax delafieldii 2AN.</title>
        <authorList>
            <consortium name="US DOE Joint Genome Institute (JGI-PGF)"/>
            <person name="Lucas S."/>
            <person name="Copeland A."/>
            <person name="Lapidus A."/>
            <person name="Glavina del Rio T."/>
            <person name="Tice H."/>
            <person name="Bruce D."/>
            <person name="Goodwin L."/>
            <person name="Pitluck S."/>
            <person name="Larimer F."/>
            <person name="Land M.L."/>
            <person name="Hauser L."/>
            <person name="Shelobolina E.S."/>
            <person name="Picardal F."/>
            <person name="Roden E."/>
            <person name="Emerson D."/>
        </authorList>
    </citation>
    <scope>NUCLEOTIDE SEQUENCE [LARGE SCALE GENOMIC DNA]</scope>
    <source>
        <strain evidence="21 22">2AN</strain>
    </source>
</reference>
<evidence type="ECO:0000256" key="17">
    <source>
        <dbReference type="SAM" id="MobiDB-lite"/>
    </source>
</evidence>
<comment type="catalytic activity">
    <reaction evidence="1">
        <text>L-histidyl-[protein] + phosphoenolpyruvate = N(pros)-phospho-L-histidyl-[protein] + pyruvate</text>
        <dbReference type="Rhea" id="RHEA:23880"/>
        <dbReference type="Rhea" id="RHEA-COMP:9745"/>
        <dbReference type="Rhea" id="RHEA-COMP:9746"/>
        <dbReference type="ChEBI" id="CHEBI:15361"/>
        <dbReference type="ChEBI" id="CHEBI:29979"/>
        <dbReference type="ChEBI" id="CHEBI:58702"/>
        <dbReference type="ChEBI" id="CHEBI:64837"/>
        <dbReference type="EC" id="2.7.3.9"/>
    </reaction>
</comment>
<dbReference type="InterPro" id="IPR015813">
    <property type="entry name" value="Pyrv/PenolPyrv_kinase-like_dom"/>
</dbReference>
<dbReference type="InterPro" id="IPR008731">
    <property type="entry name" value="PTS_EIN"/>
</dbReference>
<dbReference type="GO" id="GO:0008965">
    <property type="term" value="F:phosphoenolpyruvate-protein phosphotransferase activity"/>
    <property type="evidence" value="ECO:0007669"/>
    <property type="project" value="UniProtKB-EC"/>
</dbReference>
<keyword evidence="10" id="KW-0762">Sugar transport</keyword>
<accession>C5T6C1</accession>
<dbReference type="Pfam" id="PF02896">
    <property type="entry name" value="PEP-utilizers_C"/>
    <property type="match status" value="1"/>
</dbReference>
<dbReference type="PRINTS" id="PR01736">
    <property type="entry name" value="PHPHTRNFRASE"/>
</dbReference>
<keyword evidence="22" id="KW-1185">Reference proteome</keyword>
<dbReference type="PROSITE" id="PS00742">
    <property type="entry name" value="PEP_ENZYMES_2"/>
    <property type="match status" value="1"/>
</dbReference>
<evidence type="ECO:0000256" key="10">
    <source>
        <dbReference type="ARBA" id="ARBA00022597"/>
    </source>
</evidence>
<dbReference type="InterPro" id="IPR050499">
    <property type="entry name" value="PEP-utilizing_PTS_enzyme"/>
</dbReference>
<feature type="domain" description="PEP-utilising enzyme mobile" evidence="18">
    <location>
        <begin position="176"/>
        <end position="245"/>
    </location>
</feature>
<sequence length="1029" mass="111018">MTFSVHGLAVARGIAIGRAVLVASSRVDVAHYFIQAEQVASEIERVRKGRNAVAEELQRLQADMPPDAPPELAALLDVHLMLLQDEMLTGGVKHWISERLYNAEWALTTQFELIARQFDEMEDEYLRERKADLEQVVERILRYMKGVSSPVAPPASSPRRKTQQDLLLDDTVDVPLVLVAHDLSPADMLQFKQSVFAGFVTDVGGKTSHTAIVARSMDIPAVVGARAASQLVRQDDWVIIDGDAGVMIVDPSPIILAEYGFRQRQTELERERLSRLRHTPAVTLDGHKIELLANIEQPGDAAAAVRAGAVGVGLFRSEFLFMGKSGSLPGEDEQYRAYCEAIDGMQGLPVTIRTIDVGADKPLDKGFKDTHLNPALGLRAIRWSLADPSMFRNQLRAVLRAAAYGKVRLLFPMLAHLHEIQQTLAQVDLARAELDARGVPYGPVQLGAMIEVPAAALMVRNFLRYFDFLSIGTNDLIQYTLAIDRADEAVAHLYDPFHPAVLRLVADVIAEGQAQGKSVCVCGETAGDVTMTRLLLGLGLRSFSMHPAQILAVKQEILRADTRKLAPWALQVLAGEVPAVLPGPDLPFGKSARTRAVAAARGASTGGGSGPSRLCRALQHQHAPVHVGAALRVFASAAVKQAQSVPGALFGGVPGGHLEHATAFRDGTMAQRHHHTPTRRDQCRHAAHRVLALGGVEVHPHRRQKYQIEAAVAAVQHRKFWQVVFHPFDGQPGVNPPPFQPQCGGFHGHHVVPGTGQRRCIPPRARADIDHSAGRLRKQMEHVAVHVDKCNAFILRRQGGGLGAITRGAGNGRGGCVKRHGAGLRASAARVWAKRAGMAADFAARPAVQECGMCRPAPPRSSRAALRFLGGSCGMAEVANAADLPPLTGARRQPVGSRDMAEIRPRYGPGQREGLEVPVMLPSQSWRWVCGAMAGPLMRCLHRRAAALHAVAATARSLSEGIHATECVADSAYPVSATGPFPSKTGAENVPWYHAAAQPHAAGAVQAPPLASAPIVRAFSVRACPSRQR</sequence>
<feature type="region of interest" description="Disordered" evidence="17">
    <location>
        <begin position="887"/>
        <end position="909"/>
    </location>
</feature>
<keyword evidence="13" id="KW-0479">Metal-binding</keyword>
<evidence type="ECO:0000259" key="19">
    <source>
        <dbReference type="Pfam" id="PF02896"/>
    </source>
</evidence>
<evidence type="ECO:0000256" key="12">
    <source>
        <dbReference type="ARBA" id="ARBA00022683"/>
    </source>
</evidence>
<dbReference type="Gene3D" id="1.10.274.10">
    <property type="entry name" value="PtsI, HPr-binding domain"/>
    <property type="match status" value="1"/>
</dbReference>
<proteinExistence type="inferred from homology"/>
<name>C5T6C1_ACIDE</name>
<evidence type="ECO:0000256" key="1">
    <source>
        <dbReference type="ARBA" id="ARBA00000683"/>
    </source>
</evidence>
<dbReference type="InterPro" id="IPR023151">
    <property type="entry name" value="PEP_util_CS"/>
</dbReference>
<dbReference type="InterPro" id="IPR008279">
    <property type="entry name" value="PEP-util_enz_mobile_dom"/>
</dbReference>
<evidence type="ECO:0000313" key="22">
    <source>
        <dbReference type="Proteomes" id="UP000003856"/>
    </source>
</evidence>
<comment type="subcellular location">
    <subcellularLocation>
        <location evidence="4">Cytoplasm</location>
    </subcellularLocation>
</comment>
<evidence type="ECO:0000256" key="3">
    <source>
        <dbReference type="ARBA" id="ARBA00002728"/>
    </source>
</evidence>
<keyword evidence="21" id="KW-0670">Pyruvate</keyword>
<feature type="domain" description="PEP-utilising enzyme C-terminal" evidence="19">
    <location>
        <begin position="271"/>
        <end position="560"/>
    </location>
</feature>
<evidence type="ECO:0000256" key="5">
    <source>
        <dbReference type="ARBA" id="ARBA00007837"/>
    </source>
</evidence>
<evidence type="ECO:0000256" key="13">
    <source>
        <dbReference type="ARBA" id="ARBA00022723"/>
    </source>
</evidence>
<dbReference type="SUPFAM" id="SSF51621">
    <property type="entry name" value="Phosphoenolpyruvate/pyruvate domain"/>
    <property type="match status" value="1"/>
</dbReference>
<organism evidence="21 22">
    <name type="scientific">Acidovorax delafieldii 2AN</name>
    <dbReference type="NCBI Taxonomy" id="573060"/>
    <lineage>
        <taxon>Bacteria</taxon>
        <taxon>Pseudomonadati</taxon>
        <taxon>Pseudomonadota</taxon>
        <taxon>Betaproteobacteria</taxon>
        <taxon>Burkholderiales</taxon>
        <taxon>Comamonadaceae</taxon>
        <taxon>Acidovorax</taxon>
    </lineage>
</organism>
<dbReference type="InterPro" id="IPR036637">
    <property type="entry name" value="Phosphohistidine_dom_sf"/>
</dbReference>
<comment type="caution">
    <text evidence="21">The sequence shown here is derived from an EMBL/GenBank/DDBJ whole genome shotgun (WGS) entry which is preliminary data.</text>
</comment>
<dbReference type="InterPro" id="IPR006318">
    <property type="entry name" value="PTS_EI-like"/>
</dbReference>